<dbReference type="InterPro" id="IPR014710">
    <property type="entry name" value="RmlC-like_jellyroll"/>
</dbReference>
<keyword evidence="4" id="KW-0312">Gluconeogenesis</keyword>
<dbReference type="EC" id="5.3.1.9" evidence="3"/>
<dbReference type="CDD" id="cd02218">
    <property type="entry name" value="cupin_PGI"/>
    <property type="match status" value="1"/>
</dbReference>
<comment type="similarity">
    <text evidence="2">Belongs to the archaeal-type GPI family.</text>
</comment>
<evidence type="ECO:0000259" key="7">
    <source>
        <dbReference type="Pfam" id="PF06560"/>
    </source>
</evidence>
<comment type="pathway">
    <text evidence="1">Carbohydrate degradation; glycolysis; D-glyceraldehyde 3-phosphate and glycerone phosphate from D-glucose: step 2/4.</text>
</comment>
<evidence type="ECO:0000256" key="6">
    <source>
        <dbReference type="ARBA" id="ARBA00029321"/>
    </source>
</evidence>
<comment type="catalytic activity">
    <reaction evidence="6">
        <text>alpha-D-glucose 6-phosphate = beta-D-fructose 6-phosphate</text>
        <dbReference type="Rhea" id="RHEA:11816"/>
        <dbReference type="ChEBI" id="CHEBI:57634"/>
        <dbReference type="ChEBI" id="CHEBI:58225"/>
        <dbReference type="EC" id="5.3.1.9"/>
    </reaction>
</comment>
<dbReference type="Proteomes" id="UP001254165">
    <property type="component" value="Unassembled WGS sequence"/>
</dbReference>
<evidence type="ECO:0000256" key="4">
    <source>
        <dbReference type="ARBA" id="ARBA00022432"/>
    </source>
</evidence>
<evidence type="ECO:0000256" key="3">
    <source>
        <dbReference type="ARBA" id="ARBA00011952"/>
    </source>
</evidence>
<comment type="caution">
    <text evidence="8">The sequence shown here is derived from an EMBL/GenBank/DDBJ whole genome shotgun (WGS) entry which is preliminary data.</text>
</comment>
<reference evidence="8 9" key="1">
    <citation type="submission" date="2023-07" db="EMBL/GenBank/DDBJ databases">
        <title>Novel species of Thermanaerothrix with wide hydrolytic capabilities.</title>
        <authorList>
            <person name="Zayulina K.S."/>
            <person name="Podosokorskaya O.A."/>
            <person name="Elcheninov A.G."/>
        </authorList>
    </citation>
    <scope>NUCLEOTIDE SEQUENCE [LARGE SCALE GENOMIC DNA]</scope>
    <source>
        <strain evidence="8 9">4228-RoL</strain>
    </source>
</reference>
<dbReference type="SUPFAM" id="SSF51182">
    <property type="entry name" value="RmlC-like cupins"/>
    <property type="match status" value="1"/>
</dbReference>
<evidence type="ECO:0000313" key="8">
    <source>
        <dbReference type="EMBL" id="MDT8898705.1"/>
    </source>
</evidence>
<evidence type="ECO:0000256" key="1">
    <source>
        <dbReference type="ARBA" id="ARBA00004926"/>
    </source>
</evidence>
<keyword evidence="9" id="KW-1185">Reference proteome</keyword>
<gene>
    <name evidence="8" type="ORF">QYE77_10530</name>
</gene>
<protein>
    <recommendedName>
        <fullName evidence="3">glucose-6-phosphate isomerase</fullName>
        <ecNumber evidence="3">5.3.1.9</ecNumber>
    </recommendedName>
</protein>
<dbReference type="InterPro" id="IPR010551">
    <property type="entry name" value="G6P_isomerase_prok"/>
</dbReference>
<feature type="domain" description="Glucose-6-phosphate isomerase prokaryote" evidence="7">
    <location>
        <begin position="29"/>
        <end position="182"/>
    </location>
</feature>
<dbReference type="EMBL" id="JAUHMF010000002">
    <property type="protein sequence ID" value="MDT8898705.1"/>
    <property type="molecule type" value="Genomic_DNA"/>
</dbReference>
<keyword evidence="8" id="KW-0413">Isomerase</keyword>
<accession>A0ABU3NQP7</accession>
<dbReference type="Pfam" id="PF06560">
    <property type="entry name" value="GPI"/>
    <property type="match status" value="1"/>
</dbReference>
<evidence type="ECO:0000256" key="5">
    <source>
        <dbReference type="ARBA" id="ARBA00023152"/>
    </source>
</evidence>
<organism evidence="8 9">
    <name type="scientific">Thermanaerothrix solaris</name>
    <dbReference type="NCBI Taxonomy" id="3058434"/>
    <lineage>
        <taxon>Bacteria</taxon>
        <taxon>Bacillati</taxon>
        <taxon>Chloroflexota</taxon>
        <taxon>Anaerolineae</taxon>
        <taxon>Anaerolineales</taxon>
        <taxon>Anaerolineaceae</taxon>
        <taxon>Thermanaerothrix</taxon>
    </lineage>
</organism>
<dbReference type="GO" id="GO:0016853">
    <property type="term" value="F:isomerase activity"/>
    <property type="evidence" value="ECO:0007669"/>
    <property type="project" value="UniProtKB-KW"/>
</dbReference>
<dbReference type="Gene3D" id="2.60.120.10">
    <property type="entry name" value="Jelly Rolls"/>
    <property type="match status" value="1"/>
</dbReference>
<evidence type="ECO:0000256" key="2">
    <source>
        <dbReference type="ARBA" id="ARBA00006542"/>
    </source>
</evidence>
<proteinExistence type="inferred from homology"/>
<keyword evidence="5" id="KW-0324">Glycolysis</keyword>
<evidence type="ECO:0000313" key="9">
    <source>
        <dbReference type="Proteomes" id="UP001254165"/>
    </source>
</evidence>
<name>A0ABU3NQP7_9CHLR</name>
<dbReference type="RefSeq" id="WP_315625368.1">
    <property type="nucleotide sequence ID" value="NZ_JAUHMF010000002.1"/>
</dbReference>
<dbReference type="InterPro" id="IPR011051">
    <property type="entry name" value="RmlC_Cupin_sf"/>
</dbReference>
<sequence length="189" mass="21681">MLTPIDYPISLDFDAENGTFEPCPQVTPRHLSDLKEMFSDQSTVAQILRENDPLIYEIRYYPFTTTKSDMALAVTRIFPGTIGNEFYMTKGHKHQREDQPEVYYCVRGEGFLLLDTLEGEFRAIPWRAGVITHIPPMWAHRVVNTGNDLLVFIGVFHLSAGHDYDIVARKGFAYRVLSRNGKPELIKQD</sequence>